<evidence type="ECO:0000313" key="11">
    <source>
        <dbReference type="EMBL" id="ASV74417.1"/>
    </source>
</evidence>
<name>A0A286REQ1_9BACT</name>
<feature type="domain" description="Nucleotidyl transferase" evidence="10">
    <location>
        <begin position="9"/>
        <end position="278"/>
    </location>
</feature>
<dbReference type="GO" id="GO:0003983">
    <property type="term" value="F:UTP:glucose-1-phosphate uridylyltransferase activity"/>
    <property type="evidence" value="ECO:0007669"/>
    <property type="project" value="UniProtKB-EC"/>
</dbReference>
<keyword evidence="5 11" id="KW-0548">Nucleotidyltransferase</keyword>
<dbReference type="AlphaFoldDB" id="A0A286REQ1"/>
<dbReference type="SUPFAM" id="SSF53448">
    <property type="entry name" value="Nucleotide-diphospho-sugar transferases"/>
    <property type="match status" value="1"/>
</dbReference>
<evidence type="ECO:0000256" key="6">
    <source>
        <dbReference type="ARBA" id="ARBA00031455"/>
    </source>
</evidence>
<gene>
    <name evidence="11" type="ORF">THTE_1815</name>
</gene>
<dbReference type="InterPro" id="IPR029044">
    <property type="entry name" value="Nucleotide-diphossugar_trans"/>
</dbReference>
<dbReference type="Pfam" id="PF00483">
    <property type="entry name" value="NTP_transferase"/>
    <property type="match status" value="1"/>
</dbReference>
<proteinExistence type="inferred from homology"/>
<keyword evidence="4 11" id="KW-0808">Transferase</keyword>
<dbReference type="InterPro" id="IPR005835">
    <property type="entry name" value="NTP_transferase_dom"/>
</dbReference>
<dbReference type="PANTHER" id="PTHR43197:SF1">
    <property type="entry name" value="UTP--GLUCOSE-1-PHOSPHATE URIDYLYLTRANSFERASE"/>
    <property type="match status" value="1"/>
</dbReference>
<organism evidence="11 12">
    <name type="scientific">Thermogutta terrifontis</name>
    <dbReference type="NCBI Taxonomy" id="1331910"/>
    <lineage>
        <taxon>Bacteria</taxon>
        <taxon>Pseudomonadati</taxon>
        <taxon>Planctomycetota</taxon>
        <taxon>Planctomycetia</taxon>
        <taxon>Pirellulales</taxon>
        <taxon>Thermoguttaceae</taxon>
        <taxon>Thermogutta</taxon>
    </lineage>
</organism>
<dbReference type="EC" id="2.7.7.9" evidence="2"/>
<evidence type="ECO:0000256" key="3">
    <source>
        <dbReference type="ARBA" id="ARBA00019048"/>
    </source>
</evidence>
<dbReference type="PANTHER" id="PTHR43197">
    <property type="entry name" value="UTP--GLUCOSE-1-PHOSPHATE URIDYLYLTRANSFERASE"/>
    <property type="match status" value="1"/>
</dbReference>
<evidence type="ECO:0000256" key="7">
    <source>
        <dbReference type="ARBA" id="ARBA00031959"/>
    </source>
</evidence>
<dbReference type="EMBL" id="CP018477">
    <property type="protein sequence ID" value="ASV74417.1"/>
    <property type="molecule type" value="Genomic_DNA"/>
</dbReference>
<accession>A0A286REQ1</accession>
<reference evidence="11 12" key="1">
    <citation type="journal article" name="Front. Microbiol.">
        <title>Sugar Metabolism of the First Thermophilic Planctomycete Thermogutta terrifontis: Comparative Genomic and Transcriptomic Approaches.</title>
        <authorList>
            <person name="Elcheninov A.G."/>
            <person name="Menzel P."/>
            <person name="Gudbergsdottir S.R."/>
            <person name="Slesarev A.I."/>
            <person name="Kadnikov V.V."/>
            <person name="Krogh A."/>
            <person name="Bonch-Osmolovskaya E.A."/>
            <person name="Peng X."/>
            <person name="Kublanov I.V."/>
        </authorList>
    </citation>
    <scope>NUCLEOTIDE SEQUENCE [LARGE SCALE GENOMIC DNA]</scope>
    <source>
        <strain evidence="11 12">R1</strain>
    </source>
</reference>
<dbReference type="KEGG" id="ttf:THTE_1815"/>
<evidence type="ECO:0000256" key="9">
    <source>
        <dbReference type="ARBA" id="ARBA00048128"/>
    </source>
</evidence>
<comment type="catalytic activity">
    <reaction evidence="9">
        <text>alpha-D-glucose 1-phosphate + UTP + H(+) = UDP-alpha-D-glucose + diphosphate</text>
        <dbReference type="Rhea" id="RHEA:19889"/>
        <dbReference type="ChEBI" id="CHEBI:15378"/>
        <dbReference type="ChEBI" id="CHEBI:33019"/>
        <dbReference type="ChEBI" id="CHEBI:46398"/>
        <dbReference type="ChEBI" id="CHEBI:58601"/>
        <dbReference type="ChEBI" id="CHEBI:58885"/>
        <dbReference type="EC" id="2.7.7.9"/>
    </reaction>
</comment>
<evidence type="ECO:0000259" key="10">
    <source>
        <dbReference type="Pfam" id="PF00483"/>
    </source>
</evidence>
<dbReference type="RefSeq" id="WP_095414747.1">
    <property type="nucleotide sequence ID" value="NZ_CP018477.1"/>
</dbReference>
<comment type="similarity">
    <text evidence="1">Belongs to the UDPGP type 2 family.</text>
</comment>
<protein>
    <recommendedName>
        <fullName evidence="3">UTP--glucose-1-phosphate uridylyltransferase</fullName>
        <ecNumber evidence="2">2.7.7.9</ecNumber>
    </recommendedName>
    <alternativeName>
        <fullName evidence="6">Alpha-D-glucosyl-1-phosphate uridylyltransferase</fullName>
    </alternativeName>
    <alternativeName>
        <fullName evidence="7">UDP-glucose pyrophosphorylase</fullName>
    </alternativeName>
    <alternativeName>
        <fullName evidence="8">Uridine diphosphoglucose pyrophosphorylase</fullName>
    </alternativeName>
</protein>
<evidence type="ECO:0000256" key="2">
    <source>
        <dbReference type="ARBA" id="ARBA00012415"/>
    </source>
</evidence>
<dbReference type="InterPro" id="IPR005771">
    <property type="entry name" value="GalU_uridylyltTrfase_bac/arc"/>
</dbReference>
<keyword evidence="12" id="KW-1185">Reference proteome</keyword>
<evidence type="ECO:0000256" key="8">
    <source>
        <dbReference type="ARBA" id="ARBA00032341"/>
    </source>
</evidence>
<dbReference type="Proteomes" id="UP000215086">
    <property type="component" value="Chromosome"/>
</dbReference>
<dbReference type="Gene3D" id="3.90.550.10">
    <property type="entry name" value="Spore Coat Polysaccharide Biosynthesis Protein SpsA, Chain A"/>
    <property type="match status" value="1"/>
</dbReference>
<evidence type="ECO:0000256" key="5">
    <source>
        <dbReference type="ARBA" id="ARBA00022695"/>
    </source>
</evidence>
<sequence length="303" mass="33910">MSNATVDLAVVPVAGRGTRLLPLTKSQPKEMLPVGRKPVVQYVVEELVRCGIKRFLFITGPGKTAIENHFDLNPELIQMLRETGKEELLKELSFERAEVDYFYTRQRRQLGLGHAVLCSAPMVKDQPFVVALGDSIIGLQAQSDVVRRMITLFEAESADAVIAFETVPREDVVHYGIAQPVGNDLENGKEYFRLAGIIEKPTPEDAPSCLAVAARYVFRPAIFDHLRRTPPGKGEEIQLTDAIQRMIEAGGKVLGIRLPPQERRFDIGNFDSYFRAFLEFALADEECGPGLRQFLKRLLEGQE</sequence>
<evidence type="ECO:0000256" key="4">
    <source>
        <dbReference type="ARBA" id="ARBA00022679"/>
    </source>
</evidence>
<dbReference type="CDD" id="cd02541">
    <property type="entry name" value="UGPase_prokaryotic"/>
    <property type="match status" value="1"/>
</dbReference>
<evidence type="ECO:0000313" key="12">
    <source>
        <dbReference type="Proteomes" id="UP000215086"/>
    </source>
</evidence>
<dbReference type="OrthoDB" id="9803871at2"/>
<dbReference type="GO" id="GO:0006011">
    <property type="term" value="P:UDP-alpha-D-glucose metabolic process"/>
    <property type="evidence" value="ECO:0007669"/>
    <property type="project" value="InterPro"/>
</dbReference>
<evidence type="ECO:0000256" key="1">
    <source>
        <dbReference type="ARBA" id="ARBA00006890"/>
    </source>
</evidence>